<gene>
    <name evidence="7" type="ORF">PODLI_1B023790</name>
</gene>
<reference evidence="7" key="1">
    <citation type="submission" date="2022-12" db="EMBL/GenBank/DDBJ databases">
        <authorList>
            <person name="Alioto T."/>
            <person name="Alioto T."/>
            <person name="Gomez Garrido J."/>
        </authorList>
    </citation>
    <scope>NUCLEOTIDE SEQUENCE</scope>
</reference>
<dbReference type="GO" id="GO:0042775">
    <property type="term" value="P:mitochondrial ATP synthesis coupled electron transport"/>
    <property type="evidence" value="ECO:0007669"/>
    <property type="project" value="TreeGrafter"/>
</dbReference>
<comment type="subcellular location">
    <subcellularLocation>
        <location evidence="1">Mitochondrion intermembrane space</location>
    </subcellularLocation>
</comment>
<dbReference type="PROSITE" id="PS51808">
    <property type="entry name" value="CHCH"/>
    <property type="match status" value="1"/>
</dbReference>
<evidence type="ECO:0000313" key="7">
    <source>
        <dbReference type="EMBL" id="CAI5770556.1"/>
    </source>
</evidence>
<dbReference type="PANTHER" id="PTHR46690:SF1">
    <property type="entry name" value="CYTOCHROME C OXIDASE ASSEMBLY FACTOR 6 HOMOLOG"/>
    <property type="match status" value="1"/>
</dbReference>
<dbReference type="InterPro" id="IPR036549">
    <property type="entry name" value="CX6/COA6-like_sf"/>
</dbReference>
<keyword evidence="3" id="KW-0496">Mitochondrion</keyword>
<dbReference type="FunFam" id="1.10.10.140:FF:000002">
    <property type="entry name" value="Cytochrome c oxidase assembly factor 6 homolog"/>
    <property type="match status" value="1"/>
</dbReference>
<keyword evidence="4" id="KW-1015">Disulfide bond</keyword>
<dbReference type="Gene3D" id="1.10.10.140">
    <property type="entry name" value="Cytochrome c oxidase, subunit VIb"/>
    <property type="match status" value="1"/>
</dbReference>
<evidence type="ECO:0000256" key="5">
    <source>
        <dbReference type="ARBA" id="ARBA00060319"/>
    </source>
</evidence>
<comment type="function">
    <text evidence="5">Involved in the maturation of the mitochondrial respiratory chain complex IV subunit MT-CO2/COX2. Thereby, may regulate early steps of complex IV assembly. Mitochondrial respiratory chain complex IV or cytochrome c oxidase is the component of the respiratory chain that catalyzes the transfer of electrons from intermembrane space cytochrome c to molecular oxygen in the matrix and as a consequence contributes to the proton gradient involved in mitochondrial ATP synthesis. May also be required for efficient formation of respiratory supercomplexes comprised of complexes III and IV.</text>
</comment>
<evidence type="ECO:0000256" key="3">
    <source>
        <dbReference type="ARBA" id="ARBA00023128"/>
    </source>
</evidence>
<dbReference type="GO" id="GO:0008535">
    <property type="term" value="P:respiratory chain complex IV assembly"/>
    <property type="evidence" value="ECO:0007669"/>
    <property type="project" value="InterPro"/>
</dbReference>
<proteinExistence type="inferred from homology"/>
<evidence type="ECO:0000256" key="1">
    <source>
        <dbReference type="ARBA" id="ARBA00004569"/>
    </source>
</evidence>
<evidence type="ECO:0000313" key="8">
    <source>
        <dbReference type="Proteomes" id="UP001178461"/>
    </source>
</evidence>
<dbReference type="GO" id="GO:0005758">
    <property type="term" value="C:mitochondrial intermembrane space"/>
    <property type="evidence" value="ECO:0007669"/>
    <property type="project" value="UniProtKB-SubCell"/>
</dbReference>
<name>A0AA35K2F1_9SAUR</name>
<dbReference type="InterPro" id="IPR042289">
    <property type="entry name" value="COA6"/>
</dbReference>
<dbReference type="AlphaFoldDB" id="A0AA35K2F1"/>
<evidence type="ECO:0000256" key="2">
    <source>
        <dbReference type="ARBA" id="ARBA00006425"/>
    </source>
</evidence>
<organism evidence="7 8">
    <name type="scientific">Podarcis lilfordi</name>
    <name type="common">Lilford's wall lizard</name>
    <dbReference type="NCBI Taxonomy" id="74358"/>
    <lineage>
        <taxon>Eukaryota</taxon>
        <taxon>Metazoa</taxon>
        <taxon>Chordata</taxon>
        <taxon>Craniata</taxon>
        <taxon>Vertebrata</taxon>
        <taxon>Euteleostomi</taxon>
        <taxon>Lepidosauria</taxon>
        <taxon>Squamata</taxon>
        <taxon>Bifurcata</taxon>
        <taxon>Unidentata</taxon>
        <taxon>Episquamata</taxon>
        <taxon>Laterata</taxon>
        <taxon>Lacertibaenia</taxon>
        <taxon>Lacertidae</taxon>
        <taxon>Podarcis</taxon>
    </lineage>
</organism>
<dbReference type="SUPFAM" id="SSF47694">
    <property type="entry name" value="Cytochrome c oxidase subunit h"/>
    <property type="match status" value="1"/>
</dbReference>
<protein>
    <recommendedName>
        <fullName evidence="6">Cytochrome c oxidase assembly factor 6 homolog</fullName>
    </recommendedName>
</protein>
<accession>A0AA35K2F1</accession>
<dbReference type="PANTHER" id="PTHR46690">
    <property type="entry name" value="CYTOCHROME C OXIDASE ASSEMBLY FACTOR 6 HOMOLOG"/>
    <property type="match status" value="1"/>
</dbReference>
<evidence type="ECO:0000256" key="6">
    <source>
        <dbReference type="ARBA" id="ARBA00073932"/>
    </source>
</evidence>
<dbReference type="Pfam" id="PF02297">
    <property type="entry name" value="COX6B"/>
    <property type="match status" value="1"/>
</dbReference>
<keyword evidence="8" id="KW-1185">Reference proteome</keyword>
<dbReference type="Proteomes" id="UP001178461">
    <property type="component" value="Chromosome 3"/>
</dbReference>
<dbReference type="EMBL" id="OX395128">
    <property type="protein sequence ID" value="CAI5770556.1"/>
    <property type="molecule type" value="Genomic_DNA"/>
</dbReference>
<sequence>MLAAHALPVCCVFDAWMHIRAFQAQTEVRRVPWGAPFFSPEFSSSEMTAPSMKERKACWGARDEYWKCLDDNMEEASKCEKLRCSFENVCPQQWVKYFDRRRDYLKYKAKLEAGEFQPSETTEKS</sequence>
<evidence type="ECO:0000256" key="4">
    <source>
        <dbReference type="ARBA" id="ARBA00023157"/>
    </source>
</evidence>
<dbReference type="InterPro" id="IPR048280">
    <property type="entry name" value="COX6B-like"/>
</dbReference>
<comment type="similarity">
    <text evidence="2">Belongs to the cytochrome c oxidase subunit 6B family.</text>
</comment>